<dbReference type="Pfam" id="PF00072">
    <property type="entry name" value="Response_reg"/>
    <property type="match status" value="1"/>
</dbReference>
<dbReference type="Pfam" id="PF00512">
    <property type="entry name" value="HisKA"/>
    <property type="match status" value="1"/>
</dbReference>
<dbReference type="PROSITE" id="PS50110">
    <property type="entry name" value="RESPONSE_REGULATORY"/>
    <property type="match status" value="1"/>
</dbReference>
<dbReference type="InterPro" id="IPR036890">
    <property type="entry name" value="HATPase_C_sf"/>
</dbReference>
<organism evidence="8 9">
    <name type="scientific">Naegleria fowleri</name>
    <name type="common">Brain eating amoeba</name>
    <dbReference type="NCBI Taxonomy" id="5763"/>
    <lineage>
        <taxon>Eukaryota</taxon>
        <taxon>Discoba</taxon>
        <taxon>Heterolobosea</taxon>
        <taxon>Tetramitia</taxon>
        <taxon>Eutetramitia</taxon>
        <taxon>Vahlkampfiidae</taxon>
        <taxon>Naegleria</taxon>
    </lineage>
</organism>
<dbReference type="Gene3D" id="3.30.565.10">
    <property type="entry name" value="Histidine kinase-like ATPase, C-terminal domain"/>
    <property type="match status" value="1"/>
</dbReference>
<reference evidence="8 9" key="1">
    <citation type="journal article" date="2019" name="Sci. Rep.">
        <title>Nanopore sequencing improves the draft genome of the human pathogenic amoeba Naegleria fowleri.</title>
        <authorList>
            <person name="Liechti N."/>
            <person name="Schurch N."/>
            <person name="Bruggmann R."/>
            <person name="Wittwer M."/>
        </authorList>
    </citation>
    <scope>NUCLEOTIDE SEQUENCE [LARGE SCALE GENOMIC DNA]</scope>
    <source>
        <strain evidence="8 9">ATCC 30894</strain>
    </source>
</reference>
<dbReference type="Pfam" id="PF02518">
    <property type="entry name" value="HATPase_c"/>
    <property type="match status" value="1"/>
</dbReference>
<feature type="domain" description="Histidine kinase" evidence="6">
    <location>
        <begin position="591"/>
        <end position="841"/>
    </location>
</feature>
<feature type="compositionally biased region" description="Low complexity" evidence="4">
    <location>
        <begin position="909"/>
        <end position="925"/>
    </location>
</feature>
<dbReference type="GO" id="GO:0000155">
    <property type="term" value="F:phosphorelay sensor kinase activity"/>
    <property type="evidence" value="ECO:0007669"/>
    <property type="project" value="InterPro"/>
</dbReference>
<feature type="compositionally biased region" description="Polar residues" evidence="4">
    <location>
        <begin position="280"/>
        <end position="304"/>
    </location>
</feature>
<evidence type="ECO:0000256" key="3">
    <source>
        <dbReference type="SAM" id="Coils"/>
    </source>
</evidence>
<evidence type="ECO:0000259" key="6">
    <source>
        <dbReference type="PROSITE" id="PS50109"/>
    </source>
</evidence>
<feature type="region of interest" description="Disordered" evidence="4">
    <location>
        <begin position="850"/>
        <end position="890"/>
    </location>
</feature>
<keyword evidence="3" id="KW-0175">Coiled coil</keyword>
<gene>
    <name evidence="8" type="ORF">FDP41_013522</name>
</gene>
<keyword evidence="9" id="KW-1185">Reference proteome</keyword>
<dbReference type="PANTHER" id="PTHR43719:SF28">
    <property type="entry name" value="PEROXIDE STRESS-ACTIVATED HISTIDINE KINASE MAK1-RELATED"/>
    <property type="match status" value="1"/>
</dbReference>
<dbReference type="InterPro" id="IPR036097">
    <property type="entry name" value="HisK_dim/P_sf"/>
</dbReference>
<name>A0A6A5C363_NAEFO</name>
<dbReference type="Gene3D" id="1.10.287.130">
    <property type="match status" value="1"/>
</dbReference>
<dbReference type="SMART" id="SM00448">
    <property type="entry name" value="REC"/>
    <property type="match status" value="1"/>
</dbReference>
<dbReference type="PANTHER" id="PTHR43719">
    <property type="entry name" value="TWO-COMPONENT HISTIDINE KINASE"/>
    <property type="match status" value="1"/>
</dbReference>
<feature type="compositionally biased region" description="Basic and acidic residues" evidence="4">
    <location>
        <begin position="866"/>
        <end position="886"/>
    </location>
</feature>
<dbReference type="CDD" id="cd00082">
    <property type="entry name" value="HisKA"/>
    <property type="match status" value="1"/>
</dbReference>
<dbReference type="VEuPathDB" id="AmoebaDB:FDP41_013522"/>
<dbReference type="VEuPathDB" id="AmoebaDB:NfTy_028340"/>
<dbReference type="Gene3D" id="3.40.50.2300">
    <property type="match status" value="1"/>
</dbReference>
<dbReference type="InterPro" id="IPR011006">
    <property type="entry name" value="CheY-like_superfamily"/>
</dbReference>
<feature type="compositionally biased region" description="Low complexity" evidence="4">
    <location>
        <begin position="10"/>
        <end position="21"/>
    </location>
</feature>
<feature type="region of interest" description="Disordered" evidence="4">
    <location>
        <begin position="279"/>
        <end position="312"/>
    </location>
</feature>
<feature type="transmembrane region" description="Helical" evidence="5">
    <location>
        <begin position="382"/>
        <end position="403"/>
    </location>
</feature>
<evidence type="ECO:0000256" key="1">
    <source>
        <dbReference type="ARBA" id="ARBA00022553"/>
    </source>
</evidence>
<feature type="region of interest" description="Disordered" evidence="4">
    <location>
        <begin position="1"/>
        <end position="21"/>
    </location>
</feature>
<dbReference type="InterPro" id="IPR001789">
    <property type="entry name" value="Sig_transdc_resp-reg_receiver"/>
</dbReference>
<accession>A0A6A5C363</accession>
<evidence type="ECO:0008006" key="10">
    <source>
        <dbReference type="Google" id="ProtNLM"/>
    </source>
</evidence>
<dbReference type="VEuPathDB" id="AmoebaDB:NF0019530"/>
<dbReference type="SUPFAM" id="SSF55874">
    <property type="entry name" value="ATPase domain of HSP90 chaperone/DNA topoisomerase II/histidine kinase"/>
    <property type="match status" value="1"/>
</dbReference>
<comment type="caution">
    <text evidence="8">The sequence shown here is derived from an EMBL/GenBank/DDBJ whole genome shotgun (WGS) entry which is preliminary data.</text>
</comment>
<keyword evidence="1 2" id="KW-0597">Phosphoprotein</keyword>
<feature type="domain" description="Response regulatory" evidence="7">
    <location>
        <begin position="962"/>
        <end position="1083"/>
    </location>
</feature>
<feature type="transmembrane region" description="Helical" evidence="5">
    <location>
        <begin position="497"/>
        <end position="518"/>
    </location>
</feature>
<feature type="transmembrane region" description="Helical" evidence="5">
    <location>
        <begin position="539"/>
        <end position="558"/>
    </location>
</feature>
<dbReference type="InterPro" id="IPR003594">
    <property type="entry name" value="HATPase_dom"/>
</dbReference>
<feature type="coiled-coil region" evidence="3">
    <location>
        <begin position="78"/>
        <end position="105"/>
    </location>
</feature>
<protein>
    <recommendedName>
        <fullName evidence="10">Response regulatory domain-containing protein</fullName>
    </recommendedName>
</protein>
<keyword evidence="5" id="KW-0812">Transmembrane</keyword>
<dbReference type="CDD" id="cd17546">
    <property type="entry name" value="REC_hyHK_CKI1_RcsC-like"/>
    <property type="match status" value="1"/>
</dbReference>
<proteinExistence type="predicted"/>
<dbReference type="OrthoDB" id="60033at2759"/>
<sequence>MARSKKNIGTSTYDSDEYSTTKSRVYSKRVFRKSVRDVVSQTGKNVVDAADHVPHRAKRRWNKGIFTSDGEMVSKMDVKSKQHELDEFMRAKEESKNNLKAAHQKEKFEAWCESKPAHVVKKTLKKLEREGKETIFDEESTDSEIEKKLTQWESHNYIQSLGETKRYLQTESLACFSEYRHWKFKITHCGYYPPSLNGSVCLFTMSVCIKNSFGTKILLIVLEVDASVNSRFDFTSQARCYKEVSIRAQELIINNVRNLLFGVALLKKRFACSMDHHDSSSTNAHPSNAMATNSKNINNNHTQPSSSSSSFTDTTSYIRYVRNSAETQRRSSMTECQKFEKDFSEFSNLPNTRKWKEILNVQLILVKYGVLLDYVLVGSHSLLNHGIVNTLLLLLTMFTGYSFSVDIFKGVVNRFSYLNALSLSVKRFLVRLLCSSDELTTSNLQHVKVVLCLTLFTVRFYFFKTPMTLLLPLKLMIIGSTSRMNDSLWRIIVPSYFVTHYLACILYRILVSMWSLLFSSRIWSIVEGSTYMYNECMPLITECFPCILSIMIFSLYIVSFTECLNRKVEQLSTTSEQLSNALHTREKFISNISHEFRTVCLSSLGSIELIKDTHLDNEQKELIENVECSNGMILSVIEDILHFARTENMTQQPSNRRQSQSDTTFDLASCLRSIHSIIKGYCKPLKVQAELEMSEDIENLWVHGAPSSLQQCLINLLSNAAKASKKGQTITLKCGISTKPSRNVNNNGFVGESTQKGQPPLSRQWFEFKVIDHGKGIEPQYLNMLFQPFVQLNSFSNCGIPGTGLGLSNVRSNISLMGGKISVQSQVGKGSTFTLLVPFQVVVNAHREGSHGKTHPLSRFSLNSDQHNELNNDDVREKEEEVRAIAENESSPAAITTSVDGVQRCGSSGCRGSRRLSSSISPQSVDSNLSRQMEIQTTYVEKYMSAVKENNRRNSSTGYHPQILLAEDNAINRMVLIRLLKNVGYEAEAVCDGQQLIDKFNPKYHRLIITDLNMPNMNGLLAAKEIRRLYGSNKHETSSPTIVLLTGDGFSDYSEDIESGIIDKVLLKPCNKEDLKNVVTACL</sequence>
<evidence type="ECO:0000256" key="5">
    <source>
        <dbReference type="SAM" id="Phobius"/>
    </source>
</evidence>
<dbReference type="SUPFAM" id="SSF47384">
    <property type="entry name" value="Homodimeric domain of signal transducing histidine kinase"/>
    <property type="match status" value="1"/>
</dbReference>
<dbReference type="VEuPathDB" id="AmoebaDB:NF0019520"/>
<dbReference type="InterPro" id="IPR003661">
    <property type="entry name" value="HisK_dim/P_dom"/>
</dbReference>
<dbReference type="Proteomes" id="UP000444721">
    <property type="component" value="Unassembled WGS sequence"/>
</dbReference>
<feature type="transmembrane region" description="Helical" evidence="5">
    <location>
        <begin position="358"/>
        <end position="376"/>
    </location>
</feature>
<dbReference type="SMART" id="SM00387">
    <property type="entry name" value="HATPase_c"/>
    <property type="match status" value="1"/>
</dbReference>
<dbReference type="AlphaFoldDB" id="A0A6A5C363"/>
<keyword evidence="5" id="KW-1133">Transmembrane helix</keyword>
<dbReference type="GeneID" id="68120737"/>
<dbReference type="EMBL" id="VFQX01000019">
    <property type="protein sequence ID" value="KAF0980308.1"/>
    <property type="molecule type" value="Genomic_DNA"/>
</dbReference>
<dbReference type="PROSITE" id="PS50109">
    <property type="entry name" value="HIS_KIN"/>
    <property type="match status" value="1"/>
</dbReference>
<keyword evidence="5" id="KW-0472">Membrane</keyword>
<feature type="modified residue" description="4-aspartylphosphate" evidence="2">
    <location>
        <position position="1011"/>
    </location>
</feature>
<dbReference type="SMART" id="SM00388">
    <property type="entry name" value="HisKA"/>
    <property type="match status" value="1"/>
</dbReference>
<feature type="transmembrane region" description="Helical" evidence="5">
    <location>
        <begin position="445"/>
        <end position="462"/>
    </location>
</feature>
<evidence type="ECO:0000256" key="4">
    <source>
        <dbReference type="SAM" id="MobiDB-lite"/>
    </source>
</evidence>
<dbReference type="RefSeq" id="XP_044565021.1">
    <property type="nucleotide sequence ID" value="XM_044704162.1"/>
</dbReference>
<dbReference type="SUPFAM" id="SSF52172">
    <property type="entry name" value="CheY-like"/>
    <property type="match status" value="1"/>
</dbReference>
<dbReference type="InterPro" id="IPR005467">
    <property type="entry name" value="His_kinase_dom"/>
</dbReference>
<dbReference type="InterPro" id="IPR050956">
    <property type="entry name" value="2C_system_His_kinase"/>
</dbReference>
<evidence type="ECO:0000313" key="9">
    <source>
        <dbReference type="Proteomes" id="UP000444721"/>
    </source>
</evidence>
<dbReference type="PRINTS" id="PR00344">
    <property type="entry name" value="BCTRLSENSOR"/>
</dbReference>
<evidence type="ECO:0000259" key="7">
    <source>
        <dbReference type="PROSITE" id="PS50110"/>
    </source>
</evidence>
<dbReference type="InterPro" id="IPR004358">
    <property type="entry name" value="Sig_transdc_His_kin-like_C"/>
</dbReference>
<evidence type="ECO:0000313" key="8">
    <source>
        <dbReference type="EMBL" id="KAF0980308.1"/>
    </source>
</evidence>
<feature type="region of interest" description="Disordered" evidence="4">
    <location>
        <begin position="909"/>
        <end position="931"/>
    </location>
</feature>
<evidence type="ECO:0000256" key="2">
    <source>
        <dbReference type="PROSITE-ProRule" id="PRU00169"/>
    </source>
</evidence>